<evidence type="ECO:0000259" key="2">
    <source>
        <dbReference type="PROSITE" id="PS50056"/>
    </source>
</evidence>
<protein>
    <submittedName>
        <fullName evidence="3">Uncharacterized protein</fullName>
    </submittedName>
</protein>
<dbReference type="PROSITE" id="PS50056">
    <property type="entry name" value="TYR_PHOSPHATASE_2"/>
    <property type="match status" value="1"/>
</dbReference>
<keyword evidence="4" id="KW-1185">Reference proteome</keyword>
<dbReference type="InterPro" id="IPR000387">
    <property type="entry name" value="Tyr_Pase_dom"/>
</dbReference>
<evidence type="ECO:0000313" key="3">
    <source>
        <dbReference type="EMBL" id="KAL3090470.1"/>
    </source>
</evidence>
<name>A0ABD2JIL9_9BILA</name>
<dbReference type="InterPro" id="IPR000242">
    <property type="entry name" value="PTP_cat"/>
</dbReference>
<dbReference type="InterPro" id="IPR029021">
    <property type="entry name" value="Prot-tyrosine_phosphatase-like"/>
</dbReference>
<dbReference type="InterPro" id="IPR016130">
    <property type="entry name" value="Tyr_Pase_AS"/>
</dbReference>
<dbReference type="CDD" id="cd00047">
    <property type="entry name" value="PTPc"/>
    <property type="match status" value="1"/>
</dbReference>
<dbReference type="Pfam" id="PF00102">
    <property type="entry name" value="Y_phosphatase"/>
    <property type="match status" value="1"/>
</dbReference>
<dbReference type="PANTHER" id="PTHR46163">
    <property type="entry name" value="TYROSINE-PROTEIN PHOSPHATASE-RELATED"/>
    <property type="match status" value="1"/>
</dbReference>
<dbReference type="SUPFAM" id="SSF52799">
    <property type="entry name" value="(Phosphotyrosine protein) phosphatases II"/>
    <property type="match status" value="1"/>
</dbReference>
<organism evidence="3 4">
    <name type="scientific">Heterodera trifolii</name>
    <dbReference type="NCBI Taxonomy" id="157864"/>
    <lineage>
        <taxon>Eukaryota</taxon>
        <taxon>Metazoa</taxon>
        <taxon>Ecdysozoa</taxon>
        <taxon>Nematoda</taxon>
        <taxon>Chromadorea</taxon>
        <taxon>Rhabditida</taxon>
        <taxon>Tylenchina</taxon>
        <taxon>Tylenchomorpha</taxon>
        <taxon>Tylenchoidea</taxon>
        <taxon>Heteroderidae</taxon>
        <taxon>Heteroderinae</taxon>
        <taxon>Heterodera</taxon>
    </lineage>
</organism>
<dbReference type="EMBL" id="JBICBT010000963">
    <property type="protein sequence ID" value="KAL3090470.1"/>
    <property type="molecule type" value="Genomic_DNA"/>
</dbReference>
<evidence type="ECO:0000313" key="4">
    <source>
        <dbReference type="Proteomes" id="UP001620626"/>
    </source>
</evidence>
<reference evidence="3 4" key="1">
    <citation type="submission" date="2024-10" db="EMBL/GenBank/DDBJ databases">
        <authorList>
            <person name="Kim D."/>
        </authorList>
    </citation>
    <scope>NUCLEOTIDE SEQUENCE [LARGE SCALE GENOMIC DNA]</scope>
    <source>
        <strain evidence="3">BH-2024</strain>
    </source>
</reference>
<dbReference type="PROSITE" id="PS00383">
    <property type="entry name" value="TYR_PHOSPHATASE_1"/>
    <property type="match status" value="1"/>
</dbReference>
<dbReference type="AlphaFoldDB" id="A0ABD2JIL9"/>
<feature type="domain" description="Tyrosine-protein phosphatase" evidence="1">
    <location>
        <begin position="300"/>
        <end position="548"/>
    </location>
</feature>
<dbReference type="Gene3D" id="3.90.190.10">
    <property type="entry name" value="Protein tyrosine phosphatase superfamily"/>
    <property type="match status" value="1"/>
</dbReference>
<feature type="domain" description="Tyrosine specific protein phosphatases" evidence="2">
    <location>
        <begin position="481"/>
        <end position="539"/>
    </location>
</feature>
<dbReference type="InterPro" id="IPR052782">
    <property type="entry name" value="Oocyte-zygote_transition_reg"/>
</dbReference>
<comment type="caution">
    <text evidence="3">The sequence shown here is derived from an EMBL/GenBank/DDBJ whole genome shotgun (WGS) entry which is preliminary data.</text>
</comment>
<dbReference type="SMART" id="SM00404">
    <property type="entry name" value="PTPc_motif"/>
    <property type="match status" value="1"/>
</dbReference>
<sequence>MKFKSKKTAIFQNSNTISEVESKRTSEFCATKSIHRTSFRQKWKKAEKAPKNIVLNVANRIIRNCDEKNHKKFGLKEKVGKNIEVKKGGCKNSGKSGRIFSRKTKIQLGTIEILGGREELERKRLNLGRNPPRENAGRNVALDGNGTLTNFVKNLNSFRRKCVFWPMRAEADQMSRETLPFDRGWVKLTASCPGSTSPSADGQQKMRGLQRNGSELIPNGHHLSTAGCGIFCYVLLSSVILDLIDCLFPPRLLNLFVFDFNKVKAYLVCSCVFFECGGPNFNITLERFVNDTSPHTVQDLVSEFTELNAAPRPETSPEFTRNLECNRYRDVICTEINRVRLHSGRYIHANWISTFGENRFICTQGPLETTCAYFWTMIVQENIEGIVMLCDTIEQNRIKCHQYWPTADNKLMRFANNQIMVKFSREQHVEGTLYRTDLIVGAPQMRQGHLRVQHFHWRQWPDHGVPHSDLAPLRLLYHVIGVPRAVVHCSAGIGRTGTLVAVYLANQTLHLGQPLNIFALIRDLRRQRSQSIQTLDQYLYIYFVILHYAQNKASKLNINVNALNALVQALNSTMRRG</sequence>
<dbReference type="PRINTS" id="PR00700">
    <property type="entry name" value="PRTYPHPHTASE"/>
</dbReference>
<dbReference type="PROSITE" id="PS50055">
    <property type="entry name" value="TYR_PHOSPHATASE_PTP"/>
    <property type="match status" value="1"/>
</dbReference>
<gene>
    <name evidence="3" type="ORF">niasHT_020730</name>
</gene>
<dbReference type="SMART" id="SM00194">
    <property type="entry name" value="PTPc"/>
    <property type="match status" value="1"/>
</dbReference>
<accession>A0ABD2JIL9</accession>
<proteinExistence type="predicted"/>
<dbReference type="Proteomes" id="UP001620626">
    <property type="component" value="Unassembled WGS sequence"/>
</dbReference>
<evidence type="ECO:0000259" key="1">
    <source>
        <dbReference type="PROSITE" id="PS50055"/>
    </source>
</evidence>
<dbReference type="InterPro" id="IPR003595">
    <property type="entry name" value="Tyr_Pase_cat"/>
</dbReference>